<evidence type="ECO:0000259" key="4">
    <source>
        <dbReference type="PROSITE" id="PS50828"/>
    </source>
</evidence>
<dbReference type="InterPro" id="IPR013899">
    <property type="entry name" value="DUF1771"/>
</dbReference>
<evidence type="ECO:0000256" key="2">
    <source>
        <dbReference type="SAM" id="MobiDB-lite"/>
    </source>
</evidence>
<dbReference type="InterPro" id="IPR052772">
    <property type="entry name" value="Endo/PolyKinase_Domain-Protein"/>
</dbReference>
<feature type="compositionally biased region" description="Polar residues" evidence="2">
    <location>
        <begin position="1557"/>
        <end position="1569"/>
    </location>
</feature>
<feature type="region of interest" description="Disordered" evidence="2">
    <location>
        <begin position="1093"/>
        <end position="1112"/>
    </location>
</feature>
<dbReference type="GO" id="GO:0043130">
    <property type="term" value="F:ubiquitin binding"/>
    <property type="evidence" value="ECO:0007669"/>
    <property type="project" value="InterPro"/>
</dbReference>
<feature type="coiled-coil region" evidence="1">
    <location>
        <begin position="1430"/>
        <end position="1457"/>
    </location>
</feature>
<dbReference type="PANTHER" id="PTHR46535:SF1">
    <property type="entry name" value="NEDD4-BINDING PROTEIN 2"/>
    <property type="match status" value="1"/>
</dbReference>
<keyword evidence="3" id="KW-1133">Transmembrane helix</keyword>
<dbReference type="InterPro" id="IPR036063">
    <property type="entry name" value="Smr_dom_sf"/>
</dbReference>
<feature type="region of interest" description="Disordered" evidence="2">
    <location>
        <begin position="27"/>
        <end position="117"/>
    </location>
</feature>
<evidence type="ECO:0000313" key="6">
    <source>
        <dbReference type="Proteomes" id="UP000887566"/>
    </source>
</evidence>
<dbReference type="GO" id="GO:0004519">
    <property type="term" value="F:endonuclease activity"/>
    <property type="evidence" value="ECO:0007669"/>
    <property type="project" value="TreeGrafter"/>
</dbReference>
<dbReference type="WBParaSite" id="PSAMB.scaffold56size92332.g1270.t1">
    <property type="protein sequence ID" value="PSAMB.scaffold56size92332.g1270.t1"/>
    <property type="gene ID" value="PSAMB.scaffold56size92332.g1270"/>
</dbReference>
<dbReference type="Proteomes" id="UP000887566">
    <property type="component" value="Unplaced"/>
</dbReference>
<feature type="domain" description="Smr" evidence="4">
    <location>
        <begin position="495"/>
        <end position="576"/>
    </location>
</feature>
<feature type="compositionally biased region" description="Basic and acidic residues" evidence="2">
    <location>
        <begin position="42"/>
        <end position="52"/>
    </location>
</feature>
<keyword evidence="6" id="KW-1185">Reference proteome</keyword>
<name>A0A914WY76_9BILA</name>
<feature type="compositionally biased region" description="Polar residues" evidence="2">
    <location>
        <begin position="913"/>
        <end position="922"/>
    </location>
</feature>
<accession>A0A914WY76</accession>
<feature type="region of interest" description="Disordered" evidence="2">
    <location>
        <begin position="913"/>
        <end position="932"/>
    </location>
</feature>
<keyword evidence="1" id="KW-0175">Coiled coil</keyword>
<feature type="transmembrane region" description="Helical" evidence="3">
    <location>
        <begin position="770"/>
        <end position="797"/>
    </location>
</feature>
<evidence type="ECO:0000259" key="5">
    <source>
        <dbReference type="PROSITE" id="PS51140"/>
    </source>
</evidence>
<feature type="region of interest" description="Disordered" evidence="2">
    <location>
        <begin position="1539"/>
        <end position="1569"/>
    </location>
</feature>
<keyword evidence="3" id="KW-0472">Membrane</keyword>
<dbReference type="InterPro" id="IPR002625">
    <property type="entry name" value="Smr_dom"/>
</dbReference>
<dbReference type="SMART" id="SM00463">
    <property type="entry name" value="SMR"/>
    <property type="match status" value="1"/>
</dbReference>
<dbReference type="GO" id="GO:0005634">
    <property type="term" value="C:nucleus"/>
    <property type="evidence" value="ECO:0007669"/>
    <property type="project" value="TreeGrafter"/>
</dbReference>
<keyword evidence="3" id="KW-0812">Transmembrane</keyword>
<dbReference type="SMART" id="SM01162">
    <property type="entry name" value="DUF1771"/>
    <property type="match status" value="1"/>
</dbReference>
<proteinExistence type="predicted"/>
<sequence>MIKFRITAGCGPASRAASEPAIGLLVAPRPSSASSGNIGSDAESRSHSRTDTVDSGSPISKSQTETAKAKASASTQEVRPTTPSKRAWKLPDGLLDGLKSGLEGEEHSSTPPLATLSLEPPSTTLKVWCASRAVQISDCRLLLANIHTDLLGPPAPPEVPETSDGIACDESFLVEQPKKRPPRSLFKDRAVQTADCDQLTALDQLVAIFPDEDVEQLAHVIDSCGGVVEQAIAVLLDGGGCARREGRAATVGAAAAGIAHSSSSEEYAVDMMESAAESDLNESSTGASFMQQNGDDRHSTFSLVLDERVADSLQRAFGPITPEDQGLPAQRNVGASVGSMTLAEQLKLDKLYNMFPTFDRLCVKDIYDTNSRSFDQTKKTLQQYLGVDAPSSSGMQPEPAITYSLAFDGKRSVDEHSPQGPLDYGTLHEESKYHAQKRNECYVKAKNAFQERKSQVAAYYAQEGRNHDRLMNDANDRAKKIVVNTRARINPDNLLDLHGLHVDEALETLKKKLDSFDRPVESRNGLGRKLLVVTGHGLHSKGSAKLKPAINQWLRQKGYKFEQSNPGECAAFVGLEGSPVIRLTARWAPFSVCAFMRRRRELRRRHSCLGQCLEWRAPARLFPPEWCRDRTLRESLQAEEGESMKWRRYATVWRKAVVMDDDLGRVCRTGLIVGPTDSLRIMLGRGCPMPVESRADAVSSDVELGPLPVDDRHDDVSVTTGTALNGGSSVAVNLADLEVDAVKPDAAYLTPPRIRHPLDENVFCAFSISLFYYLFGLVVGVPIFSLLLCALALAIPLRLIYLLFLRWSHPSAQAPRLSLRRPICDPWWPVQNARENVRAVVTLQRAVAANDVADQLTRRLTGGDVSDTHDTQFDYFRRRKSTTSGRCCWTDWSLDSNFQIGDHVRDWANVASSSGRRQSFPNGGSSGGGDSSEEAIRLDGIRDLQELLNGKDLIDERKPPWSVVLVPTFGNYEEGTGCSLALIDLHPRLASHVCTHRLVSLWTDGSVFFDIEPKLRRPIIGLTGQPIVPPYSILLSASHCLWTVAQFICGGPLSLMSAALRRYDPVWTRSRPQQSRWTTSAKRLSAGNKYRVTSERDDRRKGSSLCGSTALMGSEGRSTRRVSWMRIANADQVLRAERILRAATVELMLAFVAGALRRHFRSQGIRHPPDVRIALPISYREYMPVEGRVPCDTVLMPMKIPTSVEGNIPRVWDVQRRLADAFDDAFPNAMRAARSIGHLLMPYSWYQSVLSSAYSDSACIVSFFRVSGDMNVHARKLQSMLFYPSVPDKVQAAWTFIQCGTEMMVSLSVDGRTFPNPDTLLVHFKAETQSLLNQLSVRLLTLSQATFLPPRPLINPKSTLHPALSGRRSDPCQGNRPSESGEQTVLLDDSRPGAANRSSRSPSVSQTASTPALTDLLAPVDQMVELESGGEEREATLEELERLLATVQSELDMMRDNPQGDRAEYVAKLTELERRMEAFHRSIAERLGPAACKVHEDVELASSAVASLLAPYRDESASSGGRRFSREFLRRDSKASAVIMRKQSKRVESPTRRVSPKISSSDLQHLQQP</sequence>
<dbReference type="PROSITE" id="PS51140">
    <property type="entry name" value="CUE"/>
    <property type="match status" value="1"/>
</dbReference>
<evidence type="ECO:0000256" key="3">
    <source>
        <dbReference type="SAM" id="Phobius"/>
    </source>
</evidence>
<dbReference type="Gene3D" id="3.30.1370.110">
    <property type="match status" value="1"/>
</dbReference>
<dbReference type="PROSITE" id="PS50828">
    <property type="entry name" value="SMR"/>
    <property type="match status" value="1"/>
</dbReference>
<dbReference type="CDD" id="cd14279">
    <property type="entry name" value="CUE"/>
    <property type="match status" value="1"/>
</dbReference>
<protein>
    <submittedName>
        <fullName evidence="7">Smr domain-containing protein</fullName>
    </submittedName>
</protein>
<evidence type="ECO:0000256" key="1">
    <source>
        <dbReference type="SAM" id="Coils"/>
    </source>
</evidence>
<dbReference type="Pfam" id="PF08590">
    <property type="entry name" value="DUF1771"/>
    <property type="match status" value="1"/>
</dbReference>
<dbReference type="SUPFAM" id="SSF160443">
    <property type="entry name" value="SMR domain-like"/>
    <property type="match status" value="1"/>
</dbReference>
<feature type="compositionally biased region" description="Polar residues" evidence="2">
    <location>
        <begin position="1396"/>
        <end position="1412"/>
    </location>
</feature>
<feature type="compositionally biased region" description="Low complexity" evidence="2">
    <location>
        <begin position="60"/>
        <end position="77"/>
    </location>
</feature>
<dbReference type="Pfam" id="PF01713">
    <property type="entry name" value="Smr"/>
    <property type="match status" value="1"/>
</dbReference>
<organism evidence="6 7">
    <name type="scientific">Plectus sambesii</name>
    <dbReference type="NCBI Taxonomy" id="2011161"/>
    <lineage>
        <taxon>Eukaryota</taxon>
        <taxon>Metazoa</taxon>
        <taxon>Ecdysozoa</taxon>
        <taxon>Nematoda</taxon>
        <taxon>Chromadorea</taxon>
        <taxon>Plectida</taxon>
        <taxon>Plectina</taxon>
        <taxon>Plectoidea</taxon>
        <taxon>Plectidae</taxon>
        <taxon>Plectus</taxon>
    </lineage>
</organism>
<dbReference type="PANTHER" id="PTHR46535">
    <property type="entry name" value="NEDD4-BINDING PROTEIN 2"/>
    <property type="match status" value="1"/>
</dbReference>
<reference evidence="7" key="1">
    <citation type="submission" date="2022-11" db="UniProtKB">
        <authorList>
            <consortium name="WormBaseParasite"/>
        </authorList>
    </citation>
    <scope>IDENTIFICATION</scope>
</reference>
<feature type="region of interest" description="Disordered" evidence="2">
    <location>
        <begin position="1351"/>
        <end position="1415"/>
    </location>
</feature>
<dbReference type="InterPro" id="IPR003892">
    <property type="entry name" value="CUE"/>
</dbReference>
<evidence type="ECO:0000313" key="7">
    <source>
        <dbReference type="WBParaSite" id="PSAMB.scaffold56size92332.g1270.t1"/>
    </source>
</evidence>
<feature type="domain" description="CUE" evidence="5">
    <location>
        <begin position="197"/>
        <end position="240"/>
    </location>
</feature>